<organism evidence="2 3">
    <name type="scientific">Flavobacterium granuli</name>
    <dbReference type="NCBI Taxonomy" id="280093"/>
    <lineage>
        <taxon>Bacteria</taxon>
        <taxon>Pseudomonadati</taxon>
        <taxon>Bacteroidota</taxon>
        <taxon>Flavobacteriia</taxon>
        <taxon>Flavobacteriales</taxon>
        <taxon>Flavobacteriaceae</taxon>
        <taxon>Flavobacterium</taxon>
    </lineage>
</organism>
<feature type="domain" description="N-acetyltransferase" evidence="1">
    <location>
        <begin position="2"/>
        <end position="167"/>
    </location>
</feature>
<dbReference type="Pfam" id="PF00583">
    <property type="entry name" value="Acetyltransf_1"/>
    <property type="match status" value="1"/>
</dbReference>
<dbReference type="EMBL" id="JAVDTX010000001">
    <property type="protein sequence ID" value="MDR6843358.1"/>
    <property type="molecule type" value="Genomic_DNA"/>
</dbReference>
<proteinExistence type="predicted"/>
<keyword evidence="3" id="KW-1185">Reference proteome</keyword>
<evidence type="ECO:0000313" key="2">
    <source>
        <dbReference type="EMBL" id="MDR6843358.1"/>
    </source>
</evidence>
<comment type="caution">
    <text evidence="2">The sequence shown here is derived from an EMBL/GenBank/DDBJ whole genome shotgun (WGS) entry which is preliminary data.</text>
</comment>
<dbReference type="SUPFAM" id="SSF55729">
    <property type="entry name" value="Acyl-CoA N-acyltransferases (Nat)"/>
    <property type="match status" value="1"/>
</dbReference>
<protein>
    <submittedName>
        <fullName evidence="2">GNAT superfamily N-acetyltransferase</fullName>
    </submittedName>
</protein>
<sequence length="175" mass="20774">MITIKECQTSELDLLFEIAIQTYNDTYPYLWSDGGAWYLDKFYKKTEFKEELLSPTIFYFLVYDADKAIGYFKIKKNMIAPYPESHCTEIEKLYLVKEYIGKGIGKTIMEFIVSLSKEQARPVIWLKVMECSPAKYLYEKCGFIQTDKNYLDYPAMKKEYRWLLTMVKQIEDLTV</sequence>
<dbReference type="RefSeq" id="WP_310002694.1">
    <property type="nucleotide sequence ID" value="NZ_JAVDTX010000001.1"/>
</dbReference>
<dbReference type="InterPro" id="IPR016181">
    <property type="entry name" value="Acyl_CoA_acyltransferase"/>
</dbReference>
<reference evidence="2 3" key="1">
    <citation type="submission" date="2023-07" db="EMBL/GenBank/DDBJ databases">
        <title>Sorghum-associated microbial communities from plants grown in Nebraska, USA.</title>
        <authorList>
            <person name="Schachtman D."/>
        </authorList>
    </citation>
    <scope>NUCLEOTIDE SEQUENCE [LARGE SCALE GENOMIC DNA]</scope>
    <source>
        <strain evidence="2 3">BE124</strain>
    </source>
</reference>
<accession>A0ABU1RX63</accession>
<dbReference type="Proteomes" id="UP001261871">
    <property type="component" value="Unassembled WGS sequence"/>
</dbReference>
<name>A0ABU1RX63_9FLAO</name>
<dbReference type="CDD" id="cd04301">
    <property type="entry name" value="NAT_SF"/>
    <property type="match status" value="1"/>
</dbReference>
<dbReference type="InterPro" id="IPR000182">
    <property type="entry name" value="GNAT_dom"/>
</dbReference>
<dbReference type="PROSITE" id="PS51186">
    <property type="entry name" value="GNAT"/>
    <property type="match status" value="1"/>
</dbReference>
<dbReference type="Gene3D" id="3.40.630.30">
    <property type="match status" value="1"/>
</dbReference>
<evidence type="ECO:0000259" key="1">
    <source>
        <dbReference type="PROSITE" id="PS51186"/>
    </source>
</evidence>
<gene>
    <name evidence="2" type="ORF">J2W95_000038</name>
</gene>
<evidence type="ECO:0000313" key="3">
    <source>
        <dbReference type="Proteomes" id="UP001261871"/>
    </source>
</evidence>